<dbReference type="PANTHER" id="PTHR35861:SF1">
    <property type="entry name" value="PHAGE TAIL SHEATH PROTEIN"/>
    <property type="match status" value="1"/>
</dbReference>
<dbReference type="PANTHER" id="PTHR35861">
    <property type="match status" value="1"/>
</dbReference>
<dbReference type="InterPro" id="IPR052042">
    <property type="entry name" value="Tail_sheath_structural"/>
</dbReference>
<evidence type="ECO:0000313" key="4">
    <source>
        <dbReference type="EMBL" id="ROS05706.1"/>
    </source>
</evidence>
<dbReference type="EMBL" id="RKHR01000003">
    <property type="protein sequence ID" value="ROS05706.1"/>
    <property type="molecule type" value="Genomic_DNA"/>
</dbReference>
<dbReference type="Pfam" id="PF04984">
    <property type="entry name" value="Phage_sheath_1"/>
    <property type="match status" value="1"/>
</dbReference>
<dbReference type="InterPro" id="IPR035089">
    <property type="entry name" value="Phage_sheath_subtilisin"/>
</dbReference>
<feature type="domain" description="Tail sheath protein C-terminal" evidence="3">
    <location>
        <begin position="273"/>
        <end position="370"/>
    </location>
</feature>
<dbReference type="OrthoDB" id="9767864at2"/>
<sequence>MAFLHGVEVLESDSGARPVQEANASIIYICGTAPDADVDLFPLETPVLINGDLKLVAALDPGGKGAGSLYRALKGIYDQAKSIVIVSRVEEGADAAATAVAVAGDSILRTGVYSALNAQSVTGYEPKLILTTGFSDVPAVSAASYSVAEQLSAILIRDSENGTIAEAEAGAALYAERAYSLHPWLQVSDGSGGIIDEPASARVAGLIVKMDTTEGFWNSPSNHTINGVLGLSQPVSWSLSDPVSDANMMNEKGLATFIKASGIRLWGNRTNAADPKWMFLAHRRIADIVNESIKQSHLWAVDKNISKGYLDAVVDGVNDYGRGLVAKGALLGFKCWVDFDLTTDSALANGEVYFDYEFTPCPISEHITFTSIKSNYYLNVLQGE</sequence>
<evidence type="ECO:0008006" key="6">
    <source>
        <dbReference type="Google" id="ProtNLM"/>
    </source>
</evidence>
<name>A0A3N2E0U0_9GAMM</name>
<evidence type="ECO:0000313" key="5">
    <source>
        <dbReference type="Proteomes" id="UP000275394"/>
    </source>
</evidence>
<organism evidence="4 5">
    <name type="scientific">Sinobacterium caligoides</name>
    <dbReference type="NCBI Taxonomy" id="933926"/>
    <lineage>
        <taxon>Bacteria</taxon>
        <taxon>Pseudomonadati</taxon>
        <taxon>Pseudomonadota</taxon>
        <taxon>Gammaproteobacteria</taxon>
        <taxon>Cellvibrionales</taxon>
        <taxon>Spongiibacteraceae</taxon>
        <taxon>Sinobacterium</taxon>
    </lineage>
</organism>
<proteinExistence type="inferred from homology"/>
<comment type="caution">
    <text evidence="4">The sequence shown here is derived from an EMBL/GenBank/DDBJ whole genome shotgun (WGS) entry which is preliminary data.</text>
</comment>
<dbReference type="AlphaFoldDB" id="A0A3N2E0U0"/>
<evidence type="ECO:0000256" key="1">
    <source>
        <dbReference type="ARBA" id="ARBA00008005"/>
    </source>
</evidence>
<dbReference type="RefSeq" id="WP_123711601.1">
    <property type="nucleotide sequence ID" value="NZ_RKHR01000003.1"/>
</dbReference>
<evidence type="ECO:0000259" key="3">
    <source>
        <dbReference type="Pfam" id="PF17482"/>
    </source>
</evidence>
<dbReference type="Pfam" id="PF17482">
    <property type="entry name" value="Phage_sheath_1C"/>
    <property type="match status" value="1"/>
</dbReference>
<dbReference type="Gene3D" id="3.40.50.11780">
    <property type="match status" value="1"/>
</dbReference>
<keyword evidence="5" id="KW-1185">Reference proteome</keyword>
<feature type="domain" description="Tail sheath protein subtilisin-like" evidence="2">
    <location>
        <begin position="119"/>
        <end position="270"/>
    </location>
</feature>
<gene>
    <name evidence="4" type="ORF">EDC56_1255</name>
</gene>
<comment type="similarity">
    <text evidence="1">Belongs to the myoviridae tail sheath protein family.</text>
</comment>
<evidence type="ECO:0000259" key="2">
    <source>
        <dbReference type="Pfam" id="PF04984"/>
    </source>
</evidence>
<dbReference type="Proteomes" id="UP000275394">
    <property type="component" value="Unassembled WGS sequence"/>
</dbReference>
<reference evidence="4 5" key="1">
    <citation type="submission" date="2018-11" db="EMBL/GenBank/DDBJ databases">
        <title>Genomic Encyclopedia of Type Strains, Phase IV (KMG-IV): sequencing the most valuable type-strain genomes for metagenomic binning, comparative biology and taxonomic classification.</title>
        <authorList>
            <person name="Goeker M."/>
        </authorList>
    </citation>
    <scope>NUCLEOTIDE SEQUENCE [LARGE SCALE GENOMIC DNA]</scope>
    <source>
        <strain evidence="4 5">DSM 100316</strain>
    </source>
</reference>
<dbReference type="InterPro" id="IPR020287">
    <property type="entry name" value="Tail_sheath_C"/>
</dbReference>
<protein>
    <recommendedName>
        <fullName evidence="6">Tail sheath protein subtilisin-like domain-containing protein</fullName>
    </recommendedName>
</protein>
<accession>A0A3N2E0U0</accession>